<keyword evidence="1" id="KW-0812">Transmembrane</keyword>
<name>A0A2W0H734_9BACI</name>
<dbReference type="InterPro" id="IPR025241">
    <property type="entry name" value="DUF4190"/>
</dbReference>
<evidence type="ECO:0000259" key="2">
    <source>
        <dbReference type="Pfam" id="PF13828"/>
    </source>
</evidence>
<dbReference type="EMBL" id="PDOF01000001">
    <property type="protein sequence ID" value="PYZ97664.1"/>
    <property type="molecule type" value="Genomic_DNA"/>
</dbReference>
<proteinExistence type="predicted"/>
<gene>
    <name evidence="3" type="ORF">CR205_03465</name>
</gene>
<feature type="transmembrane region" description="Helical" evidence="1">
    <location>
        <begin position="60"/>
        <end position="87"/>
    </location>
</feature>
<dbReference type="Pfam" id="PF13828">
    <property type="entry name" value="DUF4190"/>
    <property type="match status" value="1"/>
</dbReference>
<evidence type="ECO:0000256" key="1">
    <source>
        <dbReference type="SAM" id="Phobius"/>
    </source>
</evidence>
<comment type="caution">
    <text evidence="3">The sequence shown here is derived from an EMBL/GenBank/DDBJ whole genome shotgun (WGS) entry which is preliminary data.</text>
</comment>
<reference evidence="3 4" key="1">
    <citation type="submission" date="2017-10" db="EMBL/GenBank/DDBJ databases">
        <title>Bacillus sp. nov., a halophilic bacterium isolated from a Yangshapao Lake.</title>
        <authorList>
            <person name="Wang H."/>
        </authorList>
    </citation>
    <scope>NUCLEOTIDE SEQUENCE [LARGE SCALE GENOMIC DNA]</scope>
    <source>
        <strain evidence="3 4">YSP-3</strain>
    </source>
</reference>
<keyword evidence="4" id="KW-1185">Reference proteome</keyword>
<sequence length="96" mass="10122">MTESKTKTTNPKATAAMIFGLISIVLFLLPFVSIVLAIAAIVVGVMALRDMRTSGEKGRTYAMTGIITGVIGLVIPAALGILAYLFFTNQSAVLFV</sequence>
<keyword evidence="1" id="KW-1133">Transmembrane helix</keyword>
<evidence type="ECO:0000313" key="4">
    <source>
        <dbReference type="Proteomes" id="UP000248066"/>
    </source>
</evidence>
<organism evidence="3 4">
    <name type="scientific">Alteribacter lacisalsi</name>
    <dbReference type="NCBI Taxonomy" id="2045244"/>
    <lineage>
        <taxon>Bacteria</taxon>
        <taxon>Bacillati</taxon>
        <taxon>Bacillota</taxon>
        <taxon>Bacilli</taxon>
        <taxon>Bacillales</taxon>
        <taxon>Bacillaceae</taxon>
        <taxon>Alteribacter</taxon>
    </lineage>
</organism>
<dbReference type="AlphaFoldDB" id="A0A2W0H734"/>
<keyword evidence="1" id="KW-0472">Membrane</keyword>
<dbReference type="Proteomes" id="UP000248066">
    <property type="component" value="Unassembled WGS sequence"/>
</dbReference>
<protein>
    <recommendedName>
        <fullName evidence="2">DUF4190 domain-containing protein</fullName>
    </recommendedName>
</protein>
<evidence type="ECO:0000313" key="3">
    <source>
        <dbReference type="EMBL" id="PYZ97664.1"/>
    </source>
</evidence>
<accession>A0A2W0H734</accession>
<dbReference type="RefSeq" id="WP_110516965.1">
    <property type="nucleotide sequence ID" value="NZ_PDOF01000001.1"/>
</dbReference>
<feature type="transmembrane region" description="Helical" evidence="1">
    <location>
        <begin position="15"/>
        <end position="48"/>
    </location>
</feature>
<feature type="domain" description="DUF4190" evidence="2">
    <location>
        <begin position="13"/>
        <end position="77"/>
    </location>
</feature>